<name>A0A914CRS7_9BILA</name>
<proteinExistence type="predicted"/>
<protein>
    <submittedName>
        <fullName evidence="3">Uncharacterized protein</fullName>
    </submittedName>
</protein>
<sequence length="298" mass="33341">MGMSGGNSISPQDYPPYFQHMESNILSTNVMQQDQNMFPMDSPKLPSAQTLLTNNPNMSACDQFSPQPAYDSADWAHMVDNFDNTYSFVHPEDNDDPHYEGLSFNTSSSLSPTSWFSGSPRSIPNDPFLHSPISPAQNVHSPQIPFNRPNIQRLIKGRVIKLVKILKLPAKGEGSKKGTIGRPRGPSKQAQTSAQVGGVAKKAHQVKPKANEHNNEYHRYYAFDKYALTMLKMLQACKTVEDKTEMVKILEEEQSIIAIEDSQSMPKIKDGEELIETTLYQLAVNSTGKRVVIKDRNK</sequence>
<dbReference type="AlphaFoldDB" id="A0A914CRS7"/>
<evidence type="ECO:0000313" key="2">
    <source>
        <dbReference type="Proteomes" id="UP000887540"/>
    </source>
</evidence>
<organism evidence="2 3">
    <name type="scientific">Acrobeloides nanus</name>
    <dbReference type="NCBI Taxonomy" id="290746"/>
    <lineage>
        <taxon>Eukaryota</taxon>
        <taxon>Metazoa</taxon>
        <taxon>Ecdysozoa</taxon>
        <taxon>Nematoda</taxon>
        <taxon>Chromadorea</taxon>
        <taxon>Rhabditida</taxon>
        <taxon>Tylenchina</taxon>
        <taxon>Cephalobomorpha</taxon>
        <taxon>Cephaloboidea</taxon>
        <taxon>Cephalobidae</taxon>
        <taxon>Acrobeloides</taxon>
    </lineage>
</organism>
<evidence type="ECO:0000256" key="1">
    <source>
        <dbReference type="SAM" id="MobiDB-lite"/>
    </source>
</evidence>
<dbReference type="WBParaSite" id="ACRNAN_scaffold1351.g15082.t1">
    <property type="protein sequence ID" value="ACRNAN_scaffold1351.g15082.t1"/>
    <property type="gene ID" value="ACRNAN_scaffold1351.g15082"/>
</dbReference>
<accession>A0A914CRS7</accession>
<evidence type="ECO:0000313" key="3">
    <source>
        <dbReference type="WBParaSite" id="ACRNAN_scaffold1351.g15082.t1"/>
    </source>
</evidence>
<keyword evidence="2" id="KW-1185">Reference proteome</keyword>
<reference evidence="3" key="1">
    <citation type="submission" date="2022-11" db="UniProtKB">
        <authorList>
            <consortium name="WormBaseParasite"/>
        </authorList>
    </citation>
    <scope>IDENTIFICATION</scope>
</reference>
<feature type="region of interest" description="Disordered" evidence="1">
    <location>
        <begin position="173"/>
        <end position="209"/>
    </location>
</feature>
<dbReference type="Proteomes" id="UP000887540">
    <property type="component" value="Unplaced"/>
</dbReference>